<comment type="caution">
    <text evidence="1">The sequence shown here is derived from an EMBL/GenBank/DDBJ whole genome shotgun (WGS) entry which is preliminary data.</text>
</comment>
<name>A0A0A0JCA6_9MICO</name>
<dbReference type="RefSeq" id="WP_035913058.1">
    <property type="nucleotide sequence ID" value="NZ_AVPJ01000003.1"/>
</dbReference>
<dbReference type="eggNOG" id="COG4427">
    <property type="taxonomic scope" value="Bacteria"/>
</dbReference>
<keyword evidence="2" id="KW-1185">Reference proteome</keyword>
<protein>
    <recommendedName>
        <fullName evidence="3">DUF2332 domain-containing protein</fullName>
    </recommendedName>
</protein>
<gene>
    <name evidence="1" type="ORF">N802_07405</name>
</gene>
<evidence type="ECO:0000313" key="1">
    <source>
        <dbReference type="EMBL" id="KGN33637.1"/>
    </source>
</evidence>
<dbReference type="Pfam" id="PF10094">
    <property type="entry name" value="DUF2332"/>
    <property type="match status" value="1"/>
</dbReference>
<dbReference type="OrthoDB" id="8899077at2"/>
<sequence length="344" mass="37655">MTAYDGATIGERMRNHFDGRTEHLYGVLVRDLAGDWDRGGVVREILSGREDAPAGDLLQLRLLAGIHRIVLRGDAPGLEPFYPSMGGTADRYAVWPALEPVLRSHVAELRAGLDVAPQTNEVGRSVALLAGLSEAVRRTGIRRVRLLEPGASAGLNLLVDKYRFVGDGWEAGPSDAHLVLEGCGATGFAPVEFEVASRRGCDLEPFDATTGEGAAYLRSFIWPHMPERDARLVGALATLRENPVVIDRAPAAQWVREQLAAPVDDDVLTVVWHSITRLYWPRSEYDAMIAAIDEARSRMPLVRVALEDPERPPANGAWVPQIEVDEDVIGHCTHHGPPLDLDRP</sequence>
<dbReference type="AlphaFoldDB" id="A0A0A0JCA6"/>
<dbReference type="Proteomes" id="UP000030002">
    <property type="component" value="Unassembled WGS sequence"/>
</dbReference>
<dbReference type="InterPro" id="IPR011200">
    <property type="entry name" value="UCP012608"/>
</dbReference>
<evidence type="ECO:0000313" key="2">
    <source>
        <dbReference type="Proteomes" id="UP000030002"/>
    </source>
</evidence>
<dbReference type="STRING" id="1385520.N802_07405"/>
<proteinExistence type="predicted"/>
<organism evidence="1 2">
    <name type="scientific">Knoellia sinensis KCTC 19936</name>
    <dbReference type="NCBI Taxonomy" id="1385520"/>
    <lineage>
        <taxon>Bacteria</taxon>
        <taxon>Bacillati</taxon>
        <taxon>Actinomycetota</taxon>
        <taxon>Actinomycetes</taxon>
        <taxon>Micrococcales</taxon>
        <taxon>Intrasporangiaceae</taxon>
        <taxon>Knoellia</taxon>
    </lineage>
</organism>
<reference evidence="1 2" key="1">
    <citation type="submission" date="2013-08" db="EMBL/GenBank/DDBJ databases">
        <title>The genome sequence of Knoellia sinensis.</title>
        <authorList>
            <person name="Zhu W."/>
            <person name="Wang G."/>
        </authorList>
    </citation>
    <scope>NUCLEOTIDE SEQUENCE [LARGE SCALE GENOMIC DNA]</scope>
    <source>
        <strain evidence="1 2">KCTC 19936</strain>
    </source>
</reference>
<dbReference type="EMBL" id="AVPJ01000003">
    <property type="protein sequence ID" value="KGN33637.1"/>
    <property type="molecule type" value="Genomic_DNA"/>
</dbReference>
<evidence type="ECO:0008006" key="3">
    <source>
        <dbReference type="Google" id="ProtNLM"/>
    </source>
</evidence>
<accession>A0A0A0JCA6</accession>